<dbReference type="AlphaFoldDB" id="A0A432LL26"/>
<dbReference type="PANTHER" id="PTHR45661:SF3">
    <property type="entry name" value="IG-LIKE DOMAIN-CONTAINING PROTEIN"/>
    <property type="match status" value="1"/>
</dbReference>
<dbReference type="InterPro" id="IPR053139">
    <property type="entry name" value="Surface_bspA-like"/>
</dbReference>
<dbReference type="SUPFAM" id="SSF52058">
    <property type="entry name" value="L domain-like"/>
    <property type="match status" value="1"/>
</dbReference>
<keyword evidence="1" id="KW-0732">Signal</keyword>
<organism evidence="2 3">
    <name type="scientific">Prevotella koreensis</name>
    <dbReference type="NCBI Taxonomy" id="2490854"/>
    <lineage>
        <taxon>Bacteria</taxon>
        <taxon>Pseudomonadati</taxon>
        <taxon>Bacteroidota</taxon>
        <taxon>Bacteroidia</taxon>
        <taxon>Bacteroidales</taxon>
        <taxon>Prevotellaceae</taxon>
        <taxon>Prevotella</taxon>
    </lineage>
</organism>
<accession>A0A432LL26</accession>
<dbReference type="EMBL" id="RYYU01000001">
    <property type="protein sequence ID" value="RUL59503.1"/>
    <property type="molecule type" value="Genomic_DNA"/>
</dbReference>
<feature type="chain" id="PRO_5019437795" description="Leucine-rich repeat domain-containing protein" evidence="1">
    <location>
        <begin position="20"/>
        <end position="724"/>
    </location>
</feature>
<name>A0A432LL26_9BACT</name>
<sequence>MRKIYMLFVLLMVAITSGAQSSKTVNVTTPGTLGTLLGEDLSEITDLTVTGKMNNTDFMVFSNITNLTNLDLAGVTIVDADGNETGTIPDYSMSLNRTLKKIVMPSSLLKVGERAFFKCKVLEKVIFYEGLQSIGKSAFMSCAVLESVNFPASLEKIDDRAFYKTVIKEFVAPESLKSLGVSSFYGTALTKVSINEKTEKIGESAFGGCVDLASFEVDEKSTNFKVIDGVLLTYDATALVAYPQADPRAKYIIPQTVTTVYMSAFDCAEKLKVLRINNGVATLPVSMCYGAKNLQKIYIPASATLLKAGCLDNCKSLTEVHVRATTPPEAETGAFGVMFPNYKMNLYVPTGHLDKYKEAAEWKDAFLSYNEEDIPQVTMTTSREIGEYISLSIKTEEPLEIIGAEYDSPGAFKITDKNIVIKGAISKLECSSDSLTSLDVSKSPLLEELFCDDNALTELVLGNNSALKTIYCGGNKINNLNLENLPALIDFSCWGNQLEAIDLSHNSELASLVCRDNMIAGTLDLSANAKVREVNCYNNALTAIKLAANSELRHIELQRNNINGENMTAFMEALPTYVAYSADEWDDWFGMNLQGLYLIEKDPTLEQNAATAADIKIAKDKGWPIFAMNIEDYGVVKPTPYDEFVSSVQTINESNAGVSFTVSSSAIEVKGLAGGENVVLYDANARVVGKKQASASAVSFDATGLAKGVYVVSTSAEKRKIVVK</sequence>
<protein>
    <recommendedName>
        <fullName evidence="4">Leucine-rich repeat domain-containing protein</fullName>
    </recommendedName>
</protein>
<dbReference type="PANTHER" id="PTHR45661">
    <property type="entry name" value="SURFACE ANTIGEN"/>
    <property type="match status" value="1"/>
</dbReference>
<feature type="signal peptide" evidence="1">
    <location>
        <begin position="1"/>
        <end position="19"/>
    </location>
</feature>
<evidence type="ECO:0000313" key="3">
    <source>
        <dbReference type="Proteomes" id="UP000278983"/>
    </source>
</evidence>
<dbReference type="InterPro" id="IPR026906">
    <property type="entry name" value="LRR_5"/>
</dbReference>
<evidence type="ECO:0000256" key="1">
    <source>
        <dbReference type="SAM" id="SignalP"/>
    </source>
</evidence>
<reference evidence="2 3" key="1">
    <citation type="submission" date="2018-12" db="EMBL/GenBank/DDBJ databases">
        <title>Genome sequencing of Prevotella sp. KCOM 3155 (= JS262).</title>
        <authorList>
            <person name="Kook J.-K."/>
            <person name="Park S.-N."/>
            <person name="Lim Y.K."/>
        </authorList>
    </citation>
    <scope>NUCLEOTIDE SEQUENCE [LARGE SCALE GENOMIC DNA]</scope>
    <source>
        <strain evidence="2 3">KCOM 3155</strain>
    </source>
</reference>
<keyword evidence="3" id="KW-1185">Reference proteome</keyword>
<proteinExistence type="predicted"/>
<evidence type="ECO:0008006" key="4">
    <source>
        <dbReference type="Google" id="ProtNLM"/>
    </source>
</evidence>
<dbReference type="Pfam" id="PF13306">
    <property type="entry name" value="LRR_5"/>
    <property type="match status" value="2"/>
</dbReference>
<gene>
    <name evidence="2" type="ORF">EHV08_06855</name>
</gene>
<dbReference type="RefSeq" id="WP_126678662.1">
    <property type="nucleotide sequence ID" value="NZ_RYYU01000001.1"/>
</dbReference>
<evidence type="ECO:0000313" key="2">
    <source>
        <dbReference type="EMBL" id="RUL59503.1"/>
    </source>
</evidence>
<dbReference type="InterPro" id="IPR032675">
    <property type="entry name" value="LRR_dom_sf"/>
</dbReference>
<dbReference type="OrthoDB" id="1057509at2"/>
<dbReference type="Proteomes" id="UP000278983">
    <property type="component" value="Unassembled WGS sequence"/>
</dbReference>
<dbReference type="Gene3D" id="3.80.10.10">
    <property type="entry name" value="Ribonuclease Inhibitor"/>
    <property type="match status" value="2"/>
</dbReference>
<comment type="caution">
    <text evidence="2">The sequence shown here is derived from an EMBL/GenBank/DDBJ whole genome shotgun (WGS) entry which is preliminary data.</text>
</comment>